<dbReference type="InterPro" id="IPR050126">
    <property type="entry name" value="Ap4A_hydrolase"/>
</dbReference>
<protein>
    <submittedName>
        <fullName evidence="2">Serine/threonine protein phosphatase</fullName>
    </submittedName>
</protein>
<dbReference type="GO" id="GO:0008803">
    <property type="term" value="F:bis(5'-nucleosyl)-tetraphosphatase (symmetrical) activity"/>
    <property type="evidence" value="ECO:0007669"/>
    <property type="project" value="TreeGrafter"/>
</dbReference>
<dbReference type="AlphaFoldDB" id="A0A9D1TBC9"/>
<dbReference type="PANTHER" id="PTHR42850">
    <property type="entry name" value="METALLOPHOSPHOESTERASE"/>
    <property type="match status" value="1"/>
</dbReference>
<dbReference type="PANTHER" id="PTHR42850:SF4">
    <property type="entry name" value="ZINC-DEPENDENT ENDOPOLYPHOSPHATASE"/>
    <property type="match status" value="1"/>
</dbReference>
<organism evidence="2 3">
    <name type="scientific">Candidatus Ornithocaccomicrobium faecavium</name>
    <dbReference type="NCBI Taxonomy" id="2840890"/>
    <lineage>
        <taxon>Bacteria</taxon>
        <taxon>Bacillati</taxon>
        <taxon>Bacillota</taxon>
        <taxon>Clostridia</taxon>
        <taxon>Candidatus Ornithocaccomicrobium</taxon>
    </lineage>
</organism>
<dbReference type="Gene3D" id="3.60.21.10">
    <property type="match status" value="1"/>
</dbReference>
<reference evidence="2" key="1">
    <citation type="submission" date="2020-10" db="EMBL/GenBank/DDBJ databases">
        <authorList>
            <person name="Gilroy R."/>
        </authorList>
    </citation>
    <scope>NUCLEOTIDE SEQUENCE</scope>
    <source>
        <strain evidence="2">CHK183-6373</strain>
    </source>
</reference>
<dbReference type="InterPro" id="IPR029052">
    <property type="entry name" value="Metallo-depent_PP-like"/>
</dbReference>
<name>A0A9D1TBC9_9FIRM</name>
<dbReference type="GO" id="GO:0016791">
    <property type="term" value="F:phosphatase activity"/>
    <property type="evidence" value="ECO:0007669"/>
    <property type="project" value="TreeGrafter"/>
</dbReference>
<proteinExistence type="predicted"/>
<gene>
    <name evidence="2" type="ORF">IAA64_02200</name>
</gene>
<dbReference type="InterPro" id="IPR004843">
    <property type="entry name" value="Calcineurin-like_PHP"/>
</dbReference>
<accession>A0A9D1TBC9</accession>
<reference evidence="2" key="2">
    <citation type="journal article" date="2021" name="PeerJ">
        <title>Extensive microbial diversity within the chicken gut microbiome revealed by metagenomics and culture.</title>
        <authorList>
            <person name="Gilroy R."/>
            <person name="Ravi A."/>
            <person name="Getino M."/>
            <person name="Pursley I."/>
            <person name="Horton D.L."/>
            <person name="Alikhan N.F."/>
            <person name="Baker D."/>
            <person name="Gharbi K."/>
            <person name="Hall N."/>
            <person name="Watson M."/>
            <person name="Adriaenssens E.M."/>
            <person name="Foster-Nyarko E."/>
            <person name="Jarju S."/>
            <person name="Secka A."/>
            <person name="Antonio M."/>
            <person name="Oren A."/>
            <person name="Chaudhuri R.R."/>
            <person name="La Ragione R."/>
            <person name="Hildebrand F."/>
            <person name="Pallen M.J."/>
        </authorList>
    </citation>
    <scope>NUCLEOTIDE SEQUENCE</scope>
    <source>
        <strain evidence="2">CHK183-6373</strain>
    </source>
</reference>
<evidence type="ECO:0000259" key="1">
    <source>
        <dbReference type="Pfam" id="PF00149"/>
    </source>
</evidence>
<dbReference type="Proteomes" id="UP000886884">
    <property type="component" value="Unassembled WGS sequence"/>
</dbReference>
<comment type="caution">
    <text evidence="2">The sequence shown here is derived from an EMBL/GenBank/DDBJ whole genome shotgun (WGS) entry which is preliminary data.</text>
</comment>
<dbReference type="Pfam" id="PF00149">
    <property type="entry name" value="Metallophos"/>
    <property type="match status" value="1"/>
</dbReference>
<dbReference type="GO" id="GO:0110154">
    <property type="term" value="P:RNA decapping"/>
    <property type="evidence" value="ECO:0007669"/>
    <property type="project" value="TreeGrafter"/>
</dbReference>
<evidence type="ECO:0000313" key="2">
    <source>
        <dbReference type="EMBL" id="HIV26754.1"/>
    </source>
</evidence>
<dbReference type="SUPFAM" id="SSF56300">
    <property type="entry name" value="Metallo-dependent phosphatases"/>
    <property type="match status" value="1"/>
</dbReference>
<dbReference type="EMBL" id="DVOT01000042">
    <property type="protein sequence ID" value="HIV26754.1"/>
    <property type="molecule type" value="Genomic_DNA"/>
</dbReference>
<feature type="domain" description="Calcineurin-like phosphoesterase" evidence="1">
    <location>
        <begin position="12"/>
        <end position="206"/>
    </location>
</feature>
<evidence type="ECO:0000313" key="3">
    <source>
        <dbReference type="Proteomes" id="UP000886884"/>
    </source>
</evidence>
<dbReference type="GO" id="GO:0005737">
    <property type="term" value="C:cytoplasm"/>
    <property type="evidence" value="ECO:0007669"/>
    <property type="project" value="TreeGrafter"/>
</dbReference>
<sequence length="363" mass="40294">MIDTLRLAQGQRLIAISDVHGHIQLLHALLDQVRYCEDDALVFLGDYIERGAHSLPVLEFVARLFAARPQNVRLLLGNWELYILSAIEKGDCALLYKNRQRLLARAGNTLYGEMCARVGMDSSSEAAMRAAHPKVMEKFGALIHFFLERPIVLDAGKMVFVHGGLPHGDLAALDASHPYRYLKCDDFFQQETAFERTVVVGHMPTVNARPHVQCALPYFNPRRNIIGIDGGCGVKRSGQLNALLWRDGVFSCACVHDGALPAVRAKSAQAESKNSLNVHYFEPLRVLSQEGALARVRHEATGRVLWAATDGIWQEDGRDHTETTDFALGVEVGDLLQVVRQTPRGLLAQKNGVTGWYYGAWEA</sequence>